<feature type="region of interest" description="Disordered" evidence="1">
    <location>
        <begin position="31"/>
        <end position="53"/>
    </location>
</feature>
<dbReference type="GeneID" id="19341212"/>
<accession>N1Q8H1</accession>
<sequence>MDERARLAAITSVASDVSPKEVLVLPDSEDESYELIPSRRRSASSGSSKQKKHKGGIYDLEDLVARSMRKRRITLTLDFFQPASAFLTLLIANRPGSPTPYVQSSHCARKKPEDHTSTFPANVLCIRRARLRRQEAEKDVLCIRRTRLRRQEAEKDVLVYGRAPFLLQHLMCGATSRLKLPFVKFGPFYALMLYFLLVTIAALARFHLQPPQ</sequence>
<dbReference type="HOGENOM" id="CLU_1300183_0_0_1"/>
<protein>
    <submittedName>
        <fullName evidence="3">Uncharacterized protein</fullName>
    </submittedName>
</protein>
<evidence type="ECO:0000256" key="2">
    <source>
        <dbReference type="SAM" id="Phobius"/>
    </source>
</evidence>
<evidence type="ECO:0000313" key="4">
    <source>
        <dbReference type="Proteomes" id="UP000016932"/>
    </source>
</evidence>
<keyword evidence="4" id="KW-1185">Reference proteome</keyword>
<feature type="transmembrane region" description="Helical" evidence="2">
    <location>
        <begin position="188"/>
        <end position="208"/>
    </location>
</feature>
<gene>
    <name evidence="3" type="ORF">MYCFIDRAFT_76542</name>
</gene>
<dbReference type="VEuPathDB" id="FungiDB:MYCFIDRAFT_76542"/>
<dbReference type="KEGG" id="pfj:MYCFIDRAFT_76542"/>
<dbReference type="RefSeq" id="XP_007920468.1">
    <property type="nucleotide sequence ID" value="XM_007922277.1"/>
</dbReference>
<evidence type="ECO:0000313" key="3">
    <source>
        <dbReference type="EMBL" id="EME89185.1"/>
    </source>
</evidence>
<name>N1Q8H1_PSEFD</name>
<keyword evidence="2" id="KW-0472">Membrane</keyword>
<keyword evidence="2" id="KW-1133">Transmembrane helix</keyword>
<keyword evidence="2" id="KW-0812">Transmembrane</keyword>
<reference evidence="3 4" key="1">
    <citation type="journal article" date="2012" name="PLoS Pathog.">
        <title>Diverse lifestyles and strategies of plant pathogenesis encoded in the genomes of eighteen Dothideomycetes fungi.</title>
        <authorList>
            <person name="Ohm R.A."/>
            <person name="Feau N."/>
            <person name="Henrissat B."/>
            <person name="Schoch C.L."/>
            <person name="Horwitz B.A."/>
            <person name="Barry K.W."/>
            <person name="Condon B.J."/>
            <person name="Copeland A.C."/>
            <person name="Dhillon B."/>
            <person name="Glaser F."/>
            <person name="Hesse C.N."/>
            <person name="Kosti I."/>
            <person name="LaButti K."/>
            <person name="Lindquist E.A."/>
            <person name="Lucas S."/>
            <person name="Salamov A.A."/>
            <person name="Bradshaw R.E."/>
            <person name="Ciuffetti L."/>
            <person name="Hamelin R.C."/>
            <person name="Kema G.H.J."/>
            <person name="Lawrence C."/>
            <person name="Scott J.A."/>
            <person name="Spatafora J.W."/>
            <person name="Turgeon B.G."/>
            <person name="de Wit P.J.G.M."/>
            <person name="Zhong S."/>
            <person name="Goodwin S.B."/>
            <person name="Grigoriev I.V."/>
        </authorList>
    </citation>
    <scope>NUCLEOTIDE SEQUENCE [LARGE SCALE GENOMIC DNA]</scope>
    <source>
        <strain evidence="3 4">CIRAD86</strain>
    </source>
</reference>
<evidence type="ECO:0000256" key="1">
    <source>
        <dbReference type="SAM" id="MobiDB-lite"/>
    </source>
</evidence>
<organism evidence="3 4">
    <name type="scientific">Pseudocercospora fijiensis (strain CIRAD86)</name>
    <name type="common">Black leaf streak disease fungus</name>
    <name type="synonym">Mycosphaerella fijiensis</name>
    <dbReference type="NCBI Taxonomy" id="383855"/>
    <lineage>
        <taxon>Eukaryota</taxon>
        <taxon>Fungi</taxon>
        <taxon>Dikarya</taxon>
        <taxon>Ascomycota</taxon>
        <taxon>Pezizomycotina</taxon>
        <taxon>Dothideomycetes</taxon>
        <taxon>Dothideomycetidae</taxon>
        <taxon>Mycosphaerellales</taxon>
        <taxon>Mycosphaerellaceae</taxon>
        <taxon>Pseudocercospora</taxon>
    </lineage>
</organism>
<dbReference type="AlphaFoldDB" id="N1Q8H1"/>
<dbReference type="Proteomes" id="UP000016932">
    <property type="component" value="Unassembled WGS sequence"/>
</dbReference>
<proteinExistence type="predicted"/>
<dbReference type="EMBL" id="KB446555">
    <property type="protein sequence ID" value="EME89185.1"/>
    <property type="molecule type" value="Genomic_DNA"/>
</dbReference>